<reference evidence="2 3" key="1">
    <citation type="submission" date="2020-07" db="EMBL/GenBank/DDBJ databases">
        <title>Complete genome and description of Corynebacterium incognita strain Marseille-Q3630 sp. nov.</title>
        <authorList>
            <person name="Boxberger M."/>
        </authorList>
    </citation>
    <scope>NUCLEOTIDE SEQUENCE [LARGE SCALE GENOMIC DNA]</scope>
    <source>
        <strain evidence="2 3">Marseille-Q3630</strain>
    </source>
</reference>
<evidence type="ECO:0000313" key="2">
    <source>
        <dbReference type="EMBL" id="QNE90516.1"/>
    </source>
</evidence>
<organism evidence="2 3">
    <name type="scientific">Corynebacterium incognita</name>
    <dbReference type="NCBI Taxonomy" id="2754725"/>
    <lineage>
        <taxon>Bacteria</taxon>
        <taxon>Bacillati</taxon>
        <taxon>Actinomycetota</taxon>
        <taxon>Actinomycetes</taxon>
        <taxon>Mycobacteriales</taxon>
        <taxon>Corynebacteriaceae</taxon>
        <taxon>Corynebacterium</taxon>
    </lineage>
</organism>
<name>A0A7G7CSF0_9CORY</name>
<feature type="region of interest" description="Disordered" evidence="1">
    <location>
        <begin position="160"/>
        <end position="189"/>
    </location>
</feature>
<evidence type="ECO:0000256" key="1">
    <source>
        <dbReference type="SAM" id="MobiDB-lite"/>
    </source>
</evidence>
<sequence>MMVAKAPSSFDLNSTLARDWALQVNQGTIEAPKWTFVRGLSQFAPQSTPTMQDDTDIDNEGYKSQIATALEMSFKGEGKRKGEKSAGTFTQDPGQAFLREKGRKMGLENVVQARCWRTDGVQEGYESYFSVEWEDQAGGNEDLDTFQFTMMSRGKPLRIKPVETADGASVPDDDVDLDGTTMDGTDPLA</sequence>
<gene>
    <name evidence="2" type="ORF">H0194_04560</name>
</gene>
<dbReference type="Proteomes" id="UP000515743">
    <property type="component" value="Chromosome"/>
</dbReference>
<dbReference type="NCBIfam" id="NF047353">
    <property type="entry name" value="tube_lmo2291"/>
    <property type="match status" value="1"/>
</dbReference>
<dbReference type="EMBL" id="CP059404">
    <property type="protein sequence ID" value="QNE90516.1"/>
    <property type="molecule type" value="Genomic_DNA"/>
</dbReference>
<evidence type="ECO:0000313" key="3">
    <source>
        <dbReference type="Proteomes" id="UP000515743"/>
    </source>
</evidence>
<accession>A0A7G7CSF0</accession>
<protein>
    <submittedName>
        <fullName evidence="2">Uncharacterized protein</fullName>
    </submittedName>
</protein>
<dbReference type="AlphaFoldDB" id="A0A7G7CSF0"/>
<dbReference type="KEGG" id="cik:H0194_04560"/>
<proteinExistence type="predicted"/>
<keyword evidence="3" id="KW-1185">Reference proteome</keyword>
<feature type="compositionally biased region" description="Low complexity" evidence="1">
    <location>
        <begin position="178"/>
        <end position="189"/>
    </location>
</feature>